<name>A0ABR3FS86_9AGAR</name>
<proteinExistence type="predicted"/>
<feature type="compositionally biased region" description="Basic and acidic residues" evidence="1">
    <location>
        <begin position="242"/>
        <end position="252"/>
    </location>
</feature>
<comment type="caution">
    <text evidence="3">The sequence shown here is derived from an EMBL/GenBank/DDBJ whole genome shotgun (WGS) entry which is preliminary data.</text>
</comment>
<feature type="transmembrane region" description="Helical" evidence="2">
    <location>
        <begin position="188"/>
        <end position="206"/>
    </location>
</feature>
<reference evidence="3 4" key="1">
    <citation type="submission" date="2024-02" db="EMBL/GenBank/DDBJ databases">
        <title>A draft genome for the cacao thread blight pathogen Marasmius crinis-equi.</title>
        <authorList>
            <person name="Cohen S.P."/>
            <person name="Baruah I.K."/>
            <person name="Amoako-Attah I."/>
            <person name="Bukari Y."/>
            <person name="Meinhardt L.W."/>
            <person name="Bailey B.A."/>
        </authorList>
    </citation>
    <scope>NUCLEOTIDE SEQUENCE [LARGE SCALE GENOMIC DNA]</scope>
    <source>
        <strain evidence="3 4">GH-76</strain>
    </source>
</reference>
<dbReference type="EMBL" id="JBAHYK010000105">
    <property type="protein sequence ID" value="KAL0578319.1"/>
    <property type="molecule type" value="Genomic_DNA"/>
</dbReference>
<keyword evidence="2" id="KW-1133">Transmembrane helix</keyword>
<protein>
    <submittedName>
        <fullName evidence="3">Uncharacterized protein</fullName>
    </submittedName>
</protein>
<dbReference type="Proteomes" id="UP001465976">
    <property type="component" value="Unassembled WGS sequence"/>
</dbReference>
<evidence type="ECO:0000313" key="3">
    <source>
        <dbReference type="EMBL" id="KAL0578319.1"/>
    </source>
</evidence>
<feature type="transmembrane region" description="Helical" evidence="2">
    <location>
        <begin position="102"/>
        <end position="122"/>
    </location>
</feature>
<feature type="transmembrane region" description="Helical" evidence="2">
    <location>
        <begin position="68"/>
        <end position="90"/>
    </location>
</feature>
<evidence type="ECO:0000313" key="4">
    <source>
        <dbReference type="Proteomes" id="UP001465976"/>
    </source>
</evidence>
<feature type="transmembrane region" description="Helical" evidence="2">
    <location>
        <begin position="143"/>
        <end position="168"/>
    </location>
</feature>
<sequence length="252" mass="27523">MIESGLLHQEAMIWEKDIGWDEHVEELYHLLHALEVILRIHTACYLLANVISDGILLSRCYVIWERRWAVVSAPAVLCLAYNVFGVYYIVNRGEALAADGVFSIPFLLVGIISNLSLTIIIATKILLVFKRSSIHLGQQSKAVYASTLAIVIESGVLYPIVLVVLLIINICTVSTKNGIPNAYAPLDAGSMSLIHVVGIAPTLLVVRIGLGSAFQKVTAHPENPMQARETPAEDDNSSIVLDIRRGSKAESV</sequence>
<accession>A0ABR3FS86</accession>
<feature type="region of interest" description="Disordered" evidence="1">
    <location>
        <begin position="221"/>
        <end position="252"/>
    </location>
</feature>
<keyword evidence="2" id="KW-0472">Membrane</keyword>
<gene>
    <name evidence="3" type="ORF">V5O48_003666</name>
</gene>
<evidence type="ECO:0000256" key="2">
    <source>
        <dbReference type="SAM" id="Phobius"/>
    </source>
</evidence>
<organism evidence="3 4">
    <name type="scientific">Marasmius crinis-equi</name>
    <dbReference type="NCBI Taxonomy" id="585013"/>
    <lineage>
        <taxon>Eukaryota</taxon>
        <taxon>Fungi</taxon>
        <taxon>Dikarya</taxon>
        <taxon>Basidiomycota</taxon>
        <taxon>Agaricomycotina</taxon>
        <taxon>Agaricomycetes</taxon>
        <taxon>Agaricomycetidae</taxon>
        <taxon>Agaricales</taxon>
        <taxon>Marasmiineae</taxon>
        <taxon>Marasmiaceae</taxon>
        <taxon>Marasmius</taxon>
    </lineage>
</organism>
<keyword evidence="4" id="KW-1185">Reference proteome</keyword>
<keyword evidence="2" id="KW-0812">Transmembrane</keyword>
<evidence type="ECO:0000256" key="1">
    <source>
        <dbReference type="SAM" id="MobiDB-lite"/>
    </source>
</evidence>